<organism evidence="1 2">
    <name type="scientific">Amycolatopsis halotolerans</name>
    <dbReference type="NCBI Taxonomy" id="330083"/>
    <lineage>
        <taxon>Bacteria</taxon>
        <taxon>Bacillati</taxon>
        <taxon>Actinomycetota</taxon>
        <taxon>Actinomycetes</taxon>
        <taxon>Pseudonocardiales</taxon>
        <taxon>Pseudonocardiaceae</taxon>
        <taxon>Amycolatopsis</taxon>
    </lineage>
</organism>
<name>A0ABV7QTU4_9PSEU</name>
<gene>
    <name evidence="1" type="ORF">ACFORO_36515</name>
</gene>
<dbReference type="Proteomes" id="UP001595764">
    <property type="component" value="Unassembled WGS sequence"/>
</dbReference>
<accession>A0ABV7QTU4</accession>
<protein>
    <submittedName>
        <fullName evidence="1">Uncharacterized protein</fullName>
    </submittedName>
</protein>
<keyword evidence="2" id="KW-1185">Reference proteome</keyword>
<dbReference type="EMBL" id="JBHRWI010000053">
    <property type="protein sequence ID" value="MFC3515713.1"/>
    <property type="molecule type" value="Genomic_DNA"/>
</dbReference>
<dbReference type="RefSeq" id="WP_377876317.1">
    <property type="nucleotide sequence ID" value="NZ_JBHMAY010000093.1"/>
</dbReference>
<proteinExistence type="predicted"/>
<evidence type="ECO:0000313" key="2">
    <source>
        <dbReference type="Proteomes" id="UP001595764"/>
    </source>
</evidence>
<reference evidence="2" key="1">
    <citation type="journal article" date="2019" name="Int. J. Syst. Evol. Microbiol.">
        <title>The Global Catalogue of Microorganisms (GCM) 10K type strain sequencing project: providing services to taxonomists for standard genome sequencing and annotation.</title>
        <authorList>
            <consortium name="The Broad Institute Genomics Platform"/>
            <consortium name="The Broad Institute Genome Sequencing Center for Infectious Disease"/>
            <person name="Wu L."/>
            <person name="Ma J."/>
        </authorList>
    </citation>
    <scope>NUCLEOTIDE SEQUENCE [LARGE SCALE GENOMIC DNA]</scope>
    <source>
        <strain evidence="2">CGMCC 4.7682</strain>
    </source>
</reference>
<sequence length="117" mass="12632">MADDPASCFFAERFRPAGVRLGLLVLSECDIAVAEAAAQVLSAHGLRPARRLAKLRPRLGFPAVATREVVGFLERYGHEYCAAWLPEATADGQGLDQNAIEQAGRGCGCAIGWYRRS</sequence>
<evidence type="ECO:0000313" key="1">
    <source>
        <dbReference type="EMBL" id="MFC3515713.1"/>
    </source>
</evidence>
<comment type="caution">
    <text evidence="1">The sequence shown here is derived from an EMBL/GenBank/DDBJ whole genome shotgun (WGS) entry which is preliminary data.</text>
</comment>